<comment type="caution">
    <text evidence="2">The sequence shown here is derived from an EMBL/GenBank/DDBJ whole genome shotgun (WGS) entry which is preliminary data.</text>
</comment>
<feature type="region of interest" description="Disordered" evidence="1">
    <location>
        <begin position="96"/>
        <end position="122"/>
    </location>
</feature>
<evidence type="ECO:0000313" key="3">
    <source>
        <dbReference type="Proteomes" id="UP000273158"/>
    </source>
</evidence>
<accession>A0A498BW65</accession>
<dbReference type="AlphaFoldDB" id="A0A498BW65"/>
<proteinExistence type="predicted"/>
<feature type="compositionally biased region" description="Basic and acidic residues" evidence="1">
    <location>
        <begin position="107"/>
        <end position="122"/>
    </location>
</feature>
<organism evidence="2 3">
    <name type="scientific">Microbacterium telephonicum</name>
    <dbReference type="NCBI Taxonomy" id="1714841"/>
    <lineage>
        <taxon>Bacteria</taxon>
        <taxon>Bacillati</taxon>
        <taxon>Actinomycetota</taxon>
        <taxon>Actinomycetes</taxon>
        <taxon>Micrococcales</taxon>
        <taxon>Microbacteriaceae</taxon>
        <taxon>Microbacterium</taxon>
    </lineage>
</organism>
<dbReference type="Proteomes" id="UP000273158">
    <property type="component" value="Unassembled WGS sequence"/>
</dbReference>
<dbReference type="EMBL" id="RCDB01000003">
    <property type="protein sequence ID" value="RLK47632.1"/>
    <property type="molecule type" value="Genomic_DNA"/>
</dbReference>
<keyword evidence="3" id="KW-1185">Reference proteome</keyword>
<evidence type="ECO:0000256" key="1">
    <source>
        <dbReference type="SAM" id="MobiDB-lite"/>
    </source>
</evidence>
<evidence type="ECO:0000313" key="2">
    <source>
        <dbReference type="EMBL" id="RLK47632.1"/>
    </source>
</evidence>
<name>A0A498BW65_9MICO</name>
<protein>
    <submittedName>
        <fullName evidence="2">Uncharacterized protein</fullName>
    </submittedName>
</protein>
<sequence length="122" mass="13196">MPEREYVITEHFVTHHVIYVRAGSKAEALEKVKDGEGYTQKGDVYPKRAMSIHDVRVSKADMTCEVCGVAAWRGYLYGQARVAGLCGVHASGSAELSPRESASQLERGADAPSQDHTDGGTT</sequence>
<reference evidence="2 3" key="1">
    <citation type="journal article" date="2015" name="Stand. Genomic Sci.">
        <title>Genomic Encyclopedia of Bacterial and Archaeal Type Strains, Phase III: the genomes of soil and plant-associated and newly described type strains.</title>
        <authorList>
            <person name="Whitman W.B."/>
            <person name="Woyke T."/>
            <person name="Klenk H.P."/>
            <person name="Zhou Y."/>
            <person name="Lilburn T.G."/>
            <person name="Beck B.J."/>
            <person name="De Vos P."/>
            <person name="Vandamme P."/>
            <person name="Eisen J.A."/>
            <person name="Garrity G."/>
            <person name="Hugenholtz P."/>
            <person name="Kyrpides N.C."/>
        </authorList>
    </citation>
    <scope>NUCLEOTIDE SEQUENCE [LARGE SCALE GENOMIC DNA]</scope>
    <source>
        <strain evidence="2 3">S2T63</strain>
    </source>
</reference>
<gene>
    <name evidence="2" type="ORF">C7474_2227</name>
</gene>
<dbReference type="RefSeq" id="WP_121059968.1">
    <property type="nucleotide sequence ID" value="NZ_RCDB01000003.1"/>
</dbReference>